<evidence type="ECO:0000313" key="2">
    <source>
        <dbReference type="EMBL" id="SVA91788.1"/>
    </source>
</evidence>
<protein>
    <submittedName>
        <fullName evidence="2">Uncharacterized protein</fullName>
    </submittedName>
</protein>
<organism evidence="2">
    <name type="scientific">marine metagenome</name>
    <dbReference type="NCBI Taxonomy" id="408172"/>
    <lineage>
        <taxon>unclassified sequences</taxon>
        <taxon>metagenomes</taxon>
        <taxon>ecological metagenomes</taxon>
    </lineage>
</organism>
<reference evidence="2" key="1">
    <citation type="submission" date="2018-05" db="EMBL/GenBank/DDBJ databases">
        <authorList>
            <person name="Lanie J.A."/>
            <person name="Ng W.-L."/>
            <person name="Kazmierczak K.M."/>
            <person name="Andrzejewski T.M."/>
            <person name="Davidsen T.M."/>
            <person name="Wayne K.J."/>
            <person name="Tettelin H."/>
            <person name="Glass J.I."/>
            <person name="Rusch D."/>
            <person name="Podicherti R."/>
            <person name="Tsui H.-C.T."/>
            <person name="Winkler M.E."/>
        </authorList>
    </citation>
    <scope>NUCLEOTIDE SEQUENCE</scope>
</reference>
<evidence type="ECO:0000256" key="1">
    <source>
        <dbReference type="SAM" id="MobiDB-lite"/>
    </source>
</evidence>
<name>A0A381ZR72_9ZZZZ</name>
<dbReference type="EMBL" id="UINC01022354">
    <property type="protein sequence ID" value="SVA91788.1"/>
    <property type="molecule type" value="Genomic_DNA"/>
</dbReference>
<gene>
    <name evidence="2" type="ORF">METZ01_LOCUS144642</name>
</gene>
<feature type="region of interest" description="Disordered" evidence="1">
    <location>
        <begin position="22"/>
        <end position="49"/>
    </location>
</feature>
<accession>A0A381ZR72</accession>
<dbReference type="AlphaFoldDB" id="A0A381ZR72"/>
<sequence length="49" mass="5327">MLVDPTLIPIVTAACKLNTITGEGESPRYRHNDSITLVDSKKNSKNLTA</sequence>
<proteinExistence type="predicted"/>